<evidence type="ECO:0000259" key="4">
    <source>
        <dbReference type="Pfam" id="PF02872"/>
    </source>
</evidence>
<gene>
    <name evidence="5" type="ORF">ATL39_3308</name>
</gene>
<comment type="similarity">
    <text evidence="2">Belongs to the 5'-nucleotidase family.</text>
</comment>
<dbReference type="InterPro" id="IPR006179">
    <property type="entry name" value="5_nucleotidase/apyrase"/>
</dbReference>
<dbReference type="EMBL" id="RAPK01000012">
    <property type="protein sequence ID" value="RKD68845.1"/>
    <property type="molecule type" value="Genomic_DNA"/>
</dbReference>
<dbReference type="InterPro" id="IPR008334">
    <property type="entry name" value="5'-Nucleotdase_C"/>
</dbReference>
<name>A0A419UW91_9BACL</name>
<dbReference type="InterPro" id="IPR036907">
    <property type="entry name" value="5'-Nucleotdase_C_sf"/>
</dbReference>
<evidence type="ECO:0000259" key="3">
    <source>
        <dbReference type="Pfam" id="PF00149"/>
    </source>
</evidence>
<dbReference type="GO" id="GO:0008253">
    <property type="term" value="F:5'-nucleotidase activity"/>
    <property type="evidence" value="ECO:0007669"/>
    <property type="project" value="TreeGrafter"/>
</dbReference>
<dbReference type="GO" id="GO:0000166">
    <property type="term" value="F:nucleotide binding"/>
    <property type="evidence" value="ECO:0007669"/>
    <property type="project" value="UniProtKB-KW"/>
</dbReference>
<sequence>MSAIVPITIYHTNDLHSDLTQWTSAVSYLKAQRRFHDKKKETSLFFDIGDHTDRSHVVTEATRGKGNVELLNEAEISHVTIGNNEGITFSRQELGNLYEKANFKVLLANLFDEQGKRPEWVLPYDVIETKEGIRLGLIGITIPFYPFYNELGWDIQDPLMLLPGILEEVKAQSDIIVLLSHMGLDYDEEIAESFPDIDVILGAHTHHLLKEAEIINQSLVAQCGKNAYYVGQVNLEFDTEKRELVSKKGYAVDVSHEPPSPETAGLLRRLETEAVAEMHEEIARIPSALPVSWTEPSPFADLLAEGLRDWCQTDLALINSGLLLESLAPGPVTKEDIHRLCPHPINPAVIEVSGAVLKESIHAAYTQKMIHLPLKGLGFRGIKLGVLAFSGITIEMGTAGEDALVKKIKIQGTDIENKKMYRVAAPDMFTFGPLYPGLSQTKQKKYFMPEMMRDVLQFILEKKYS</sequence>
<dbReference type="InterPro" id="IPR011240">
    <property type="entry name" value="Pesterase_YunD"/>
</dbReference>
<feature type="domain" description="Calcineurin-like phosphoesterase" evidence="3">
    <location>
        <begin position="8"/>
        <end position="207"/>
    </location>
</feature>
<evidence type="ECO:0000313" key="6">
    <source>
        <dbReference type="Proteomes" id="UP000285120"/>
    </source>
</evidence>
<evidence type="ECO:0000256" key="2">
    <source>
        <dbReference type="RuleBase" id="RU362119"/>
    </source>
</evidence>
<dbReference type="PANTHER" id="PTHR11575:SF23">
    <property type="entry name" value="5-NUCLEOTIDASE FAMILY PROTEIN"/>
    <property type="match status" value="1"/>
</dbReference>
<dbReference type="SUPFAM" id="SSF55816">
    <property type="entry name" value="5'-nucleotidase (syn. UDP-sugar hydrolase), C-terminal domain"/>
    <property type="match status" value="1"/>
</dbReference>
<dbReference type="SUPFAM" id="SSF56300">
    <property type="entry name" value="Metallo-dependent phosphatases"/>
    <property type="match status" value="1"/>
</dbReference>
<dbReference type="GO" id="GO:0008768">
    <property type="term" value="F:UDP-sugar diphosphatase activity"/>
    <property type="evidence" value="ECO:0007669"/>
    <property type="project" value="TreeGrafter"/>
</dbReference>
<dbReference type="Gene3D" id="3.60.21.10">
    <property type="match status" value="1"/>
</dbReference>
<accession>A0A419UW91</accession>
<dbReference type="PRINTS" id="PR01607">
    <property type="entry name" value="APYRASEFAMLY"/>
</dbReference>
<dbReference type="InterPro" id="IPR029052">
    <property type="entry name" value="Metallo-depent_PP-like"/>
</dbReference>
<dbReference type="GO" id="GO:0009166">
    <property type="term" value="P:nucleotide catabolic process"/>
    <property type="evidence" value="ECO:0007669"/>
    <property type="project" value="InterPro"/>
</dbReference>
<evidence type="ECO:0000313" key="5">
    <source>
        <dbReference type="EMBL" id="RKD68845.1"/>
    </source>
</evidence>
<dbReference type="CDD" id="cd00845">
    <property type="entry name" value="MPP_UshA_N_like"/>
    <property type="match status" value="1"/>
</dbReference>
<organism evidence="5 6">
    <name type="scientific">Sinobaca qinghaiensis</name>
    <dbReference type="NCBI Taxonomy" id="342944"/>
    <lineage>
        <taxon>Bacteria</taxon>
        <taxon>Bacillati</taxon>
        <taxon>Bacillota</taxon>
        <taxon>Bacilli</taxon>
        <taxon>Bacillales</taxon>
        <taxon>Sporolactobacillaceae</taxon>
        <taxon>Sinobaca</taxon>
    </lineage>
</organism>
<dbReference type="Pfam" id="PF02872">
    <property type="entry name" value="5_nucleotid_C"/>
    <property type="match status" value="1"/>
</dbReference>
<protein>
    <submittedName>
        <fullName evidence="5">2',3'-cyclic-nucleotide 2'-phosphodiesterase (5'-nucleotidase family)</fullName>
    </submittedName>
</protein>
<reference evidence="5 6" key="1">
    <citation type="submission" date="2018-09" db="EMBL/GenBank/DDBJ databases">
        <title>Genomic Encyclopedia of Archaeal and Bacterial Type Strains, Phase II (KMG-II): from individual species to whole genera.</title>
        <authorList>
            <person name="Goeker M."/>
        </authorList>
    </citation>
    <scope>NUCLEOTIDE SEQUENCE [LARGE SCALE GENOMIC DNA]</scope>
    <source>
        <strain evidence="5 6">DSM 17008</strain>
    </source>
</reference>
<dbReference type="GO" id="GO:0030288">
    <property type="term" value="C:outer membrane-bounded periplasmic space"/>
    <property type="evidence" value="ECO:0007669"/>
    <property type="project" value="TreeGrafter"/>
</dbReference>
<dbReference type="RefSeq" id="WP_120194434.1">
    <property type="nucleotide sequence ID" value="NZ_RAPK01000012.1"/>
</dbReference>
<keyword evidence="6" id="KW-1185">Reference proteome</keyword>
<dbReference type="Gene3D" id="3.90.780.10">
    <property type="entry name" value="5'-Nucleotidase, C-terminal domain"/>
    <property type="match status" value="1"/>
</dbReference>
<feature type="domain" description="5'-Nucleotidase C-terminal" evidence="4">
    <location>
        <begin position="291"/>
        <end position="427"/>
    </location>
</feature>
<keyword evidence="1" id="KW-0732">Signal</keyword>
<proteinExistence type="inferred from homology"/>
<dbReference type="PANTHER" id="PTHR11575">
    <property type="entry name" value="5'-NUCLEOTIDASE-RELATED"/>
    <property type="match status" value="1"/>
</dbReference>
<comment type="caution">
    <text evidence="5">The sequence shown here is derived from an EMBL/GenBank/DDBJ whole genome shotgun (WGS) entry which is preliminary data.</text>
</comment>
<dbReference type="AlphaFoldDB" id="A0A419UW91"/>
<keyword evidence="2" id="KW-0547">Nucleotide-binding</keyword>
<keyword evidence="2" id="KW-0378">Hydrolase</keyword>
<dbReference type="PIRSF" id="PIRSF036361">
    <property type="entry name" value="YunD"/>
    <property type="match status" value="1"/>
</dbReference>
<dbReference type="OrthoDB" id="9793179at2"/>
<evidence type="ECO:0000256" key="1">
    <source>
        <dbReference type="ARBA" id="ARBA00022729"/>
    </source>
</evidence>
<dbReference type="Pfam" id="PF00149">
    <property type="entry name" value="Metallophos"/>
    <property type="match status" value="1"/>
</dbReference>
<dbReference type="InterPro" id="IPR004843">
    <property type="entry name" value="Calcineurin-like_PHP"/>
</dbReference>
<dbReference type="Proteomes" id="UP000285120">
    <property type="component" value="Unassembled WGS sequence"/>
</dbReference>